<dbReference type="RefSeq" id="XP_031866714.1">
    <property type="nucleotide sequence ID" value="XM_032017283.1"/>
</dbReference>
<name>A0A370TEW6_9HELO</name>
<proteinExistence type="inferred from homology"/>
<dbReference type="SMART" id="SM00088">
    <property type="entry name" value="PINT"/>
    <property type="match status" value="1"/>
</dbReference>
<dbReference type="EMBL" id="NPIC01000009">
    <property type="protein sequence ID" value="RDL33221.1"/>
    <property type="molecule type" value="Genomic_DNA"/>
</dbReference>
<feature type="region of interest" description="Disordered" evidence="3">
    <location>
        <begin position="221"/>
        <end position="240"/>
    </location>
</feature>
<dbReference type="PROSITE" id="PS50250">
    <property type="entry name" value="PCI"/>
    <property type="match status" value="1"/>
</dbReference>
<dbReference type="AlphaFoldDB" id="A0A370TEW6"/>
<reference evidence="5 6" key="1">
    <citation type="journal article" date="2018" name="IMA Fungus">
        <title>IMA Genome-F 9: Draft genome sequence of Annulohypoxylon stygium, Aspergillus mulundensis, Berkeleyomyces basicola (syn. Thielaviopsis basicola), Ceratocystis smalleyi, two Cercospora beticola strains, Coleophoma cylindrospora, Fusarium fracticaudum, Phialophora cf. hyalina, and Morchella septimelata.</title>
        <authorList>
            <person name="Wingfield B.D."/>
            <person name="Bills G.F."/>
            <person name="Dong Y."/>
            <person name="Huang W."/>
            <person name="Nel W.J."/>
            <person name="Swalarsk-Parry B.S."/>
            <person name="Vaghefi N."/>
            <person name="Wilken P.M."/>
            <person name="An Z."/>
            <person name="de Beer Z.W."/>
            <person name="De Vos L."/>
            <person name="Chen L."/>
            <person name="Duong T.A."/>
            <person name="Gao Y."/>
            <person name="Hammerbacher A."/>
            <person name="Kikkert J.R."/>
            <person name="Li Y."/>
            <person name="Li H."/>
            <person name="Li K."/>
            <person name="Li Q."/>
            <person name="Liu X."/>
            <person name="Ma X."/>
            <person name="Naidoo K."/>
            <person name="Pethybridge S.J."/>
            <person name="Sun J."/>
            <person name="Steenkamp E.T."/>
            <person name="van der Nest M.A."/>
            <person name="van Wyk S."/>
            <person name="Wingfield M.J."/>
            <person name="Xiong C."/>
            <person name="Yue Q."/>
            <person name="Zhang X."/>
        </authorList>
    </citation>
    <scope>NUCLEOTIDE SEQUENCE [LARGE SCALE GENOMIC DNA]</scope>
    <source>
        <strain evidence="5 6">BP 5553</strain>
    </source>
</reference>
<dbReference type="Pfam" id="PF22061">
    <property type="entry name" value="CSN7_HB_subdom"/>
    <property type="match status" value="1"/>
</dbReference>
<comment type="similarity">
    <text evidence="1">Belongs to the CSN7/EIF3M family. CSN7 subfamily.</text>
</comment>
<evidence type="ECO:0000313" key="6">
    <source>
        <dbReference type="Proteomes" id="UP000254866"/>
    </source>
</evidence>
<dbReference type="PANTHER" id="PTHR15350">
    <property type="entry name" value="COP9 SIGNALOSOME COMPLEX SUBUNIT 7/DENDRITIC CELL PROTEIN GA17"/>
    <property type="match status" value="1"/>
</dbReference>
<dbReference type="PANTHER" id="PTHR15350:SF5">
    <property type="entry name" value="COP9 SIGNALOSOME COMPLEX SUBUNIT 7"/>
    <property type="match status" value="1"/>
</dbReference>
<protein>
    <recommendedName>
        <fullName evidence="4">PCI domain-containing protein</fullName>
    </recommendedName>
</protein>
<gene>
    <name evidence="5" type="ORF">BP5553_08660</name>
</gene>
<sequence>MEQTKALSALEPYLALIRSASSPAPAAHLITLATSAPNTYVFSELLRTPNIQALSSSSEYSPYLTLLKIFCYGTYATYTSTAGLPTLSDAQLVKLRQLSLLTLAKNSADLSYENLTAALGLQTPRELEDLVISAVYAGLVTATLDPHNKLVVVSSVSPLRDLEPESIPAMINTLDEWSARCSSTLLDLEKQMAGIKAEALKRHKEEQEWAAEVERLVDGKIKEPQRSEESTGNIGGIMSGLGRRLGGGAASKRGVGMMGVGGRADADDMDVDENDEDAGERKGLRSGKKRGFGF</sequence>
<organism evidence="5 6">
    <name type="scientific">Venustampulla echinocandica</name>
    <dbReference type="NCBI Taxonomy" id="2656787"/>
    <lineage>
        <taxon>Eukaryota</taxon>
        <taxon>Fungi</taxon>
        <taxon>Dikarya</taxon>
        <taxon>Ascomycota</taxon>
        <taxon>Pezizomycotina</taxon>
        <taxon>Leotiomycetes</taxon>
        <taxon>Helotiales</taxon>
        <taxon>Pleuroascaceae</taxon>
        <taxon>Venustampulla</taxon>
    </lineage>
</organism>
<dbReference type="InterPro" id="IPR045237">
    <property type="entry name" value="COPS7/eIF3m"/>
</dbReference>
<evidence type="ECO:0000256" key="3">
    <source>
        <dbReference type="SAM" id="MobiDB-lite"/>
    </source>
</evidence>
<dbReference type="OrthoDB" id="10265275at2759"/>
<dbReference type="STRING" id="2656787.A0A370TEW6"/>
<evidence type="ECO:0000313" key="5">
    <source>
        <dbReference type="EMBL" id="RDL33221.1"/>
    </source>
</evidence>
<evidence type="ECO:0000259" key="4">
    <source>
        <dbReference type="PROSITE" id="PS50250"/>
    </source>
</evidence>
<dbReference type="InterPro" id="IPR000717">
    <property type="entry name" value="PCI_dom"/>
</dbReference>
<comment type="caution">
    <text evidence="5">The sequence shown here is derived from an EMBL/GenBank/DDBJ whole genome shotgun (WGS) entry which is preliminary data.</text>
</comment>
<dbReference type="Pfam" id="PF01399">
    <property type="entry name" value="PCI"/>
    <property type="match status" value="1"/>
</dbReference>
<feature type="compositionally biased region" description="Acidic residues" evidence="3">
    <location>
        <begin position="267"/>
        <end position="278"/>
    </location>
</feature>
<dbReference type="GO" id="GO:0008180">
    <property type="term" value="C:COP9 signalosome"/>
    <property type="evidence" value="ECO:0007669"/>
    <property type="project" value="UniProtKB-KW"/>
</dbReference>
<keyword evidence="2" id="KW-0736">Signalosome</keyword>
<keyword evidence="6" id="KW-1185">Reference proteome</keyword>
<dbReference type="Proteomes" id="UP000254866">
    <property type="component" value="Unassembled WGS sequence"/>
</dbReference>
<evidence type="ECO:0000256" key="2">
    <source>
        <dbReference type="ARBA" id="ARBA00022790"/>
    </source>
</evidence>
<evidence type="ECO:0000256" key="1">
    <source>
        <dbReference type="ARBA" id="ARBA00008482"/>
    </source>
</evidence>
<feature type="domain" description="PCI" evidence="4">
    <location>
        <begin position="1"/>
        <end position="158"/>
    </location>
</feature>
<feature type="compositionally biased region" description="Basic residues" evidence="3">
    <location>
        <begin position="284"/>
        <end position="294"/>
    </location>
</feature>
<feature type="region of interest" description="Disordered" evidence="3">
    <location>
        <begin position="249"/>
        <end position="294"/>
    </location>
</feature>
<accession>A0A370TEW6</accession>
<dbReference type="GeneID" id="43601509"/>